<accession>A0A6J4NWU9</accession>
<dbReference type="EMBL" id="CADCUR010000125">
    <property type="protein sequence ID" value="CAA9399747.1"/>
    <property type="molecule type" value="Genomic_DNA"/>
</dbReference>
<organism evidence="1">
    <name type="scientific">uncultured Pyrinomonadaceae bacterium</name>
    <dbReference type="NCBI Taxonomy" id="2283094"/>
    <lineage>
        <taxon>Bacteria</taxon>
        <taxon>Pseudomonadati</taxon>
        <taxon>Acidobacteriota</taxon>
        <taxon>Blastocatellia</taxon>
        <taxon>Blastocatellales</taxon>
        <taxon>Pyrinomonadaceae</taxon>
        <taxon>environmental samples</taxon>
    </lineage>
</organism>
<proteinExistence type="predicted"/>
<sequence>MIANVPSLAARRNAPENLRGVFNAFPLPNAPRGAGDPADTERYVSALSYPSKVDATAVRVDH</sequence>
<gene>
    <name evidence="1" type="ORF">AVDCRST_MAG74-1586</name>
</gene>
<name>A0A6J4NWU9_9BACT</name>
<evidence type="ECO:0000313" key="1">
    <source>
        <dbReference type="EMBL" id="CAA9399747.1"/>
    </source>
</evidence>
<reference evidence="1" key="1">
    <citation type="submission" date="2020-02" db="EMBL/GenBank/DDBJ databases">
        <authorList>
            <person name="Meier V. D."/>
        </authorList>
    </citation>
    <scope>NUCLEOTIDE SEQUENCE</scope>
    <source>
        <strain evidence="1">AVDCRST_MAG74</strain>
    </source>
</reference>
<protein>
    <submittedName>
        <fullName evidence="1">Uncharacterized protein</fullName>
    </submittedName>
</protein>
<dbReference type="AlphaFoldDB" id="A0A6J4NWU9"/>